<comment type="caution">
    <text evidence="6">The sequence shown here is derived from an EMBL/GenBank/DDBJ whole genome shotgun (WGS) entry which is preliminary data.</text>
</comment>
<dbReference type="RefSeq" id="WP_216569068.1">
    <property type="nucleotide sequence ID" value="NZ_JAHLOQ010000011.1"/>
</dbReference>
<name>A0ABS6DVT3_9FIRM</name>
<feature type="transmembrane region" description="Helical" evidence="4">
    <location>
        <begin position="12"/>
        <end position="29"/>
    </location>
</feature>
<dbReference type="PANTHER" id="PTHR47053:SF1">
    <property type="entry name" value="MUREIN DD-ENDOPEPTIDASE MEPH-RELATED"/>
    <property type="match status" value="1"/>
</dbReference>
<keyword evidence="4" id="KW-0472">Membrane</keyword>
<gene>
    <name evidence="6" type="ORF">KQI20_05740</name>
</gene>
<evidence type="ECO:0000256" key="4">
    <source>
        <dbReference type="SAM" id="Phobius"/>
    </source>
</evidence>
<keyword evidence="1" id="KW-0645">Protease</keyword>
<feature type="domain" description="NlpC/P60" evidence="5">
    <location>
        <begin position="58"/>
        <end position="206"/>
    </location>
</feature>
<evidence type="ECO:0000256" key="2">
    <source>
        <dbReference type="ARBA" id="ARBA00022801"/>
    </source>
</evidence>
<evidence type="ECO:0000313" key="7">
    <source>
        <dbReference type="Proteomes" id="UP001196301"/>
    </source>
</evidence>
<organism evidence="6 7">
    <name type="scientific">Intestinibacter bartlettii</name>
    <dbReference type="NCBI Taxonomy" id="261299"/>
    <lineage>
        <taxon>Bacteria</taxon>
        <taxon>Bacillati</taxon>
        <taxon>Bacillota</taxon>
        <taxon>Clostridia</taxon>
        <taxon>Peptostreptococcales</taxon>
        <taxon>Peptostreptococcaceae</taxon>
        <taxon>Intestinibacter</taxon>
    </lineage>
</organism>
<dbReference type="PROSITE" id="PS51935">
    <property type="entry name" value="NLPC_P60"/>
    <property type="match status" value="1"/>
</dbReference>
<dbReference type="InterPro" id="IPR051202">
    <property type="entry name" value="Peptidase_C40"/>
</dbReference>
<protein>
    <submittedName>
        <fullName evidence="6">C40 family peptidase</fullName>
    </submittedName>
</protein>
<dbReference type="Proteomes" id="UP001196301">
    <property type="component" value="Unassembled WGS sequence"/>
</dbReference>
<sequence>MRRNTKNRFKRILVLVVIIIFGIFFYKKIAMLSTNLVQKGNVKVNYEHEWENISDEDKKIIKEVISLAKERLKTQYVWGGKGEIITEDRYKELVECYGESYYPLDKKDYIGIQGFDCSGLAYWTYNEASGVNIGYSTSQQQEILKKYKVKGDIQPGDLIFTTRHVVIYIGDGKIIHAKNKYKYPEGGIKEDPIRWYTRGTAYRVIDYINDIK</sequence>
<dbReference type="Pfam" id="PF00877">
    <property type="entry name" value="NLPC_P60"/>
    <property type="match status" value="1"/>
</dbReference>
<accession>A0ABS6DVT3</accession>
<dbReference type="PANTHER" id="PTHR47053">
    <property type="entry name" value="MUREIN DD-ENDOPEPTIDASE MEPH-RELATED"/>
    <property type="match status" value="1"/>
</dbReference>
<keyword evidence="2" id="KW-0378">Hydrolase</keyword>
<keyword evidence="4" id="KW-1133">Transmembrane helix</keyword>
<evidence type="ECO:0000259" key="5">
    <source>
        <dbReference type="PROSITE" id="PS51935"/>
    </source>
</evidence>
<keyword evidence="4" id="KW-0812">Transmembrane</keyword>
<proteinExistence type="predicted"/>
<dbReference type="InterPro" id="IPR000064">
    <property type="entry name" value="NLP_P60_dom"/>
</dbReference>
<evidence type="ECO:0000256" key="1">
    <source>
        <dbReference type="ARBA" id="ARBA00022670"/>
    </source>
</evidence>
<keyword evidence="3" id="KW-0788">Thiol protease</keyword>
<evidence type="ECO:0000256" key="3">
    <source>
        <dbReference type="ARBA" id="ARBA00022807"/>
    </source>
</evidence>
<reference evidence="6 7" key="1">
    <citation type="submission" date="2021-06" db="EMBL/GenBank/DDBJ databases">
        <authorList>
            <person name="Sun Q."/>
            <person name="Li D."/>
        </authorList>
    </citation>
    <scope>NUCLEOTIDE SEQUENCE [LARGE SCALE GENOMIC DNA]</scope>
    <source>
        <strain evidence="6 7">N19</strain>
    </source>
</reference>
<keyword evidence="7" id="KW-1185">Reference proteome</keyword>
<evidence type="ECO:0000313" key="6">
    <source>
        <dbReference type="EMBL" id="MBU5335936.1"/>
    </source>
</evidence>
<dbReference type="EMBL" id="JAHLOQ010000011">
    <property type="protein sequence ID" value="MBU5335936.1"/>
    <property type="molecule type" value="Genomic_DNA"/>
</dbReference>